<feature type="compositionally biased region" description="Basic residues" evidence="1">
    <location>
        <begin position="350"/>
        <end position="360"/>
    </location>
</feature>
<organism evidence="2">
    <name type="scientific">freshwater metagenome</name>
    <dbReference type="NCBI Taxonomy" id="449393"/>
    <lineage>
        <taxon>unclassified sequences</taxon>
        <taxon>metagenomes</taxon>
        <taxon>ecological metagenomes</taxon>
    </lineage>
</organism>
<sequence length="481" mass="48817">MRVRVAVAEDVAQADPVAHRVVVAGADDRAVLDRDDLRAGAGRDLRGAVVAGTAAPDRGVRGGRRGALGHGRGTARVRVGDGALDGQGALGEAGQRRDERLGQPADEPGPQHHGVDVPVGVVVGEDRLADAVLRAGGLQVPGGGEDRVDRVHRVGLAVAVGVGAVRLPGGGHELHPALRAGGRDVEVAPVVRLDLVDRREDLPADAVLDAGGLVDRQEERRDPEPRDEEVRDRGGRAQQLGVAAQERRVRGLAGGAARDVGVGAVRRVLGVLAARLALVLRPLAGLLRGLLAGRGTATRRGGVPAGEGLARLAALPGALRPGGLGAPGAAAVVAEGVVLAHRVGVVGRRGGVRRRRRGRRDRGVGGGRRRGQGGGIDRVRRRRRVRGRGGRTGRGGRPRGRGGRGVGARGDEEAGGDDGRRTGAAARAGRAVGPPGVDGRRGPSLGAILAGSGHRGSSETVGAGASAPTRGNSVEKPGKAP</sequence>
<feature type="compositionally biased region" description="Basic and acidic residues" evidence="1">
    <location>
        <begin position="409"/>
        <end position="421"/>
    </location>
</feature>
<feature type="compositionally biased region" description="Basic residues" evidence="1">
    <location>
        <begin position="379"/>
        <end position="402"/>
    </location>
</feature>
<feature type="region of interest" description="Disordered" evidence="1">
    <location>
        <begin position="349"/>
        <end position="481"/>
    </location>
</feature>
<dbReference type="AlphaFoldDB" id="A0A6J7INX8"/>
<accession>A0A6J7INX8</accession>
<evidence type="ECO:0000313" key="2">
    <source>
        <dbReference type="EMBL" id="CAB4931944.1"/>
    </source>
</evidence>
<feature type="compositionally biased region" description="Basic and acidic residues" evidence="1">
    <location>
        <begin position="215"/>
        <end position="235"/>
    </location>
</feature>
<dbReference type="EMBL" id="CAFBMK010000170">
    <property type="protein sequence ID" value="CAB4931944.1"/>
    <property type="molecule type" value="Genomic_DNA"/>
</dbReference>
<name>A0A6J7INX8_9ZZZZ</name>
<protein>
    <submittedName>
        <fullName evidence="2">Unannotated protein</fullName>
    </submittedName>
</protein>
<feature type="compositionally biased region" description="Low complexity" evidence="1">
    <location>
        <begin position="422"/>
        <end position="437"/>
    </location>
</feature>
<evidence type="ECO:0000256" key="1">
    <source>
        <dbReference type="SAM" id="MobiDB-lite"/>
    </source>
</evidence>
<feature type="region of interest" description="Disordered" evidence="1">
    <location>
        <begin position="212"/>
        <end position="238"/>
    </location>
</feature>
<proteinExistence type="predicted"/>
<feature type="region of interest" description="Disordered" evidence="1">
    <location>
        <begin position="55"/>
        <end position="116"/>
    </location>
</feature>
<reference evidence="2" key="1">
    <citation type="submission" date="2020-05" db="EMBL/GenBank/DDBJ databases">
        <authorList>
            <person name="Chiriac C."/>
            <person name="Salcher M."/>
            <person name="Ghai R."/>
            <person name="Kavagutti S V."/>
        </authorList>
    </citation>
    <scope>NUCLEOTIDE SEQUENCE</scope>
</reference>
<gene>
    <name evidence="2" type="ORF">UFOPK3564_02421</name>
</gene>